<dbReference type="SUPFAM" id="SSF56529">
    <property type="entry name" value="FAH"/>
    <property type="match status" value="1"/>
</dbReference>
<dbReference type="InterPro" id="IPR051121">
    <property type="entry name" value="FAH"/>
</dbReference>
<feature type="domain" description="Fumarylacetoacetase-like C-terminal" evidence="3">
    <location>
        <begin position="193"/>
        <end position="362"/>
    </location>
</feature>
<evidence type="ECO:0000256" key="1">
    <source>
        <dbReference type="ARBA" id="ARBA00010211"/>
    </source>
</evidence>
<reference evidence="5" key="1">
    <citation type="journal article" date="2019" name="Int. J. Syst. Evol. Microbiol.">
        <title>The Global Catalogue of Microorganisms (GCM) 10K type strain sequencing project: providing services to taxonomists for standard genome sequencing and annotation.</title>
        <authorList>
            <consortium name="The Broad Institute Genomics Platform"/>
            <consortium name="The Broad Institute Genome Sequencing Center for Infectious Disease"/>
            <person name="Wu L."/>
            <person name="Ma J."/>
        </authorList>
    </citation>
    <scope>NUCLEOTIDE SEQUENCE [LARGE SCALE GENOMIC DNA]</scope>
    <source>
        <strain evidence="5">JCM 16221</strain>
    </source>
</reference>
<gene>
    <name evidence="4" type="ORF">GCM10009854_33410</name>
</gene>
<evidence type="ECO:0000313" key="5">
    <source>
        <dbReference type="Proteomes" id="UP001501218"/>
    </source>
</evidence>
<dbReference type="RefSeq" id="WP_344133069.1">
    <property type="nucleotide sequence ID" value="NZ_BAAARA010000010.1"/>
</dbReference>
<dbReference type="EMBL" id="BAAARA010000010">
    <property type="protein sequence ID" value="GAA2352723.1"/>
    <property type="molecule type" value="Genomic_DNA"/>
</dbReference>
<name>A0ABP5TL12_9PSEU</name>
<evidence type="ECO:0000313" key="4">
    <source>
        <dbReference type="EMBL" id="GAA2352723.1"/>
    </source>
</evidence>
<evidence type="ECO:0000259" key="3">
    <source>
        <dbReference type="Pfam" id="PF01557"/>
    </source>
</evidence>
<keyword evidence="5" id="KW-1185">Reference proteome</keyword>
<protein>
    <submittedName>
        <fullName evidence="4">Fumarylacetoacetate hydrolase family protein</fullName>
    </submittedName>
</protein>
<dbReference type="Gene3D" id="3.90.850.10">
    <property type="entry name" value="Fumarylacetoacetase-like, C-terminal domain"/>
    <property type="match status" value="1"/>
</dbReference>
<dbReference type="GO" id="GO:0016787">
    <property type="term" value="F:hydrolase activity"/>
    <property type="evidence" value="ECO:0007669"/>
    <property type="project" value="UniProtKB-KW"/>
</dbReference>
<comment type="caution">
    <text evidence="4">The sequence shown here is derived from an EMBL/GenBank/DDBJ whole genome shotgun (WGS) entry which is preliminary data.</text>
</comment>
<dbReference type="PANTHER" id="PTHR42796:SF7">
    <property type="entry name" value="2-DEHYDRO-3-DEOXY-D-ARABINONATE DEHYDRATASE"/>
    <property type="match status" value="1"/>
</dbReference>
<organism evidence="4 5">
    <name type="scientific">Saccharopolyspora halophila</name>
    <dbReference type="NCBI Taxonomy" id="405551"/>
    <lineage>
        <taxon>Bacteria</taxon>
        <taxon>Bacillati</taxon>
        <taxon>Actinomycetota</taxon>
        <taxon>Actinomycetes</taxon>
        <taxon>Pseudonocardiales</taxon>
        <taxon>Pseudonocardiaceae</taxon>
        <taxon>Saccharopolyspora</taxon>
    </lineage>
</organism>
<evidence type="ECO:0000256" key="2">
    <source>
        <dbReference type="ARBA" id="ARBA00022723"/>
    </source>
</evidence>
<keyword evidence="4" id="KW-0378">Hydrolase</keyword>
<accession>A0ABP5TL12</accession>
<sequence length="390" mass="40758">MKLLEDAFDALPQDRDAATLVGRLHDPVEDGPAVVAVRGDQLVDLTDTAPTLTDLLEHPDAGAIARNAPARGAWPLEAVLAETLAGGPGARLLAPSDLQVLKAAGVTFVQSMLERVIEERSGGDSSRSAETRAQVEAAIGGTLSAVAPGSSEAAAVKEVLVRDGLWSQYLEVGLGPDPEIFTKAPLLAAVGLGAEVGIAGGSDWNNPEPEVALALRSDGTIVGATLGNDVNLRDVEGRSALLLPKAKDNNASAALGPFLRLFDDSFGLDDVRELDLRLEVTGVDGFSLDGVSTMREISRDPLELAAAAVGRHHQYPDGLILYTGTLFAPTEDRGAEGKGFTHHVGDVVRISTPKLGTLAGRVARSEDCPPWDFGVRALLSNLARRGLLAT</sequence>
<keyword evidence="2" id="KW-0479">Metal-binding</keyword>
<dbReference type="Proteomes" id="UP001501218">
    <property type="component" value="Unassembled WGS sequence"/>
</dbReference>
<comment type="similarity">
    <text evidence="1">Belongs to the FAH family.</text>
</comment>
<dbReference type="Pfam" id="PF01557">
    <property type="entry name" value="FAA_hydrolase"/>
    <property type="match status" value="1"/>
</dbReference>
<dbReference type="InterPro" id="IPR036663">
    <property type="entry name" value="Fumarylacetoacetase_C_sf"/>
</dbReference>
<dbReference type="PANTHER" id="PTHR42796">
    <property type="entry name" value="FUMARYLACETOACETATE HYDROLASE DOMAIN-CONTAINING PROTEIN 2A-RELATED"/>
    <property type="match status" value="1"/>
</dbReference>
<proteinExistence type="inferred from homology"/>
<dbReference type="InterPro" id="IPR011234">
    <property type="entry name" value="Fumarylacetoacetase-like_C"/>
</dbReference>